<dbReference type="Pfam" id="PF00501">
    <property type="entry name" value="AMP-binding"/>
    <property type="match status" value="1"/>
</dbReference>
<dbReference type="InterPro" id="IPR045851">
    <property type="entry name" value="AMP-bd_C_sf"/>
</dbReference>
<dbReference type="Pfam" id="PF14535">
    <property type="entry name" value="AMP-binding_C_2"/>
    <property type="match status" value="1"/>
</dbReference>
<evidence type="ECO:0000313" key="4">
    <source>
        <dbReference type="Proteomes" id="UP000505077"/>
    </source>
</evidence>
<evidence type="ECO:0000259" key="2">
    <source>
        <dbReference type="Pfam" id="PF14535"/>
    </source>
</evidence>
<dbReference type="InterPro" id="IPR042099">
    <property type="entry name" value="ANL_N_sf"/>
</dbReference>
<organism evidence="3 4">
    <name type="scientific">Candidatus Desulfovibrio kirbyi</name>
    <dbReference type="NCBI Taxonomy" id="2696086"/>
    <lineage>
        <taxon>Bacteria</taxon>
        <taxon>Pseudomonadati</taxon>
        <taxon>Thermodesulfobacteriota</taxon>
        <taxon>Desulfovibrionia</taxon>
        <taxon>Desulfovibrionales</taxon>
        <taxon>Desulfovibrionaceae</taxon>
        <taxon>Desulfovibrio</taxon>
    </lineage>
</organism>
<keyword evidence="3" id="KW-0436">Ligase</keyword>
<protein>
    <submittedName>
        <fullName evidence="3">PaaK-like carboxylate-CoA ligase</fullName>
    </submittedName>
</protein>
<dbReference type="InterPro" id="IPR028154">
    <property type="entry name" value="AMP-dep_Lig_C"/>
</dbReference>
<dbReference type="Gene3D" id="3.30.300.30">
    <property type="match status" value="1"/>
</dbReference>
<dbReference type="Gene3D" id="3.40.50.12780">
    <property type="entry name" value="N-terminal domain of ligase-like"/>
    <property type="match status" value="1"/>
</dbReference>
<name>A0A6L2R4J1_9BACT</name>
<dbReference type="EMBL" id="BLLL01000001">
    <property type="protein sequence ID" value="GFH62425.1"/>
    <property type="molecule type" value="Genomic_DNA"/>
</dbReference>
<gene>
    <name evidence="3" type="ORF">ZNDK_0196</name>
</gene>
<comment type="caution">
    <text evidence="3">The sequence shown here is derived from an EMBL/GenBank/DDBJ whole genome shotgun (WGS) entry which is preliminary data.</text>
</comment>
<proteinExistence type="predicted"/>
<dbReference type="Proteomes" id="UP000505077">
    <property type="component" value="Unassembled WGS sequence"/>
</dbReference>
<sequence>MTRKDRTEGIYSRREVLDESERRQYCLIQMKELLSYAYRYSEDVKKRFDRAQFNVDKFKTITDIKHIPILKKKELIFLQSMGPRLGGLLTKDIGELKRIFLSPGPIFDPEDRGEDYWGYTDGLYSIGFRPGDVVLNTFNYHLSPIGLIFEEPLKNLGCAVIPAGPSDAFTQLNIMQKLRVSGYVGMPTFLLHLAQKAEEKGINLRKDLFLEIAFVFGERLSEKIRSQMEKKYDFVMRQGYGTADVGCIGYECFHKTGLHIVNRCYVEICHPDTGIPLKDGEVGEIVVTSLFNKTYPMIRLATGDLSYINRLPCACGRTNPRLGGILGRVDTTTSIMGMFVYPHQVDQIMSRFEEIKRWQIAVTNPGGMDEMTLFIETSEFKRGDELLHQFRERIKLRPELRIIAPGSLPLQIKPIEDKRRWD</sequence>
<accession>A0A6L2R4J1</accession>
<dbReference type="AlphaFoldDB" id="A0A6L2R4J1"/>
<dbReference type="InterPro" id="IPR000873">
    <property type="entry name" value="AMP-dep_synth/lig_dom"/>
</dbReference>
<evidence type="ECO:0000313" key="3">
    <source>
        <dbReference type="EMBL" id="GFH62425.1"/>
    </source>
</evidence>
<feature type="domain" description="AMP-dependent synthetase/ligase" evidence="1">
    <location>
        <begin position="155"/>
        <end position="288"/>
    </location>
</feature>
<dbReference type="SUPFAM" id="SSF56801">
    <property type="entry name" value="Acetyl-CoA synthetase-like"/>
    <property type="match status" value="1"/>
</dbReference>
<dbReference type="GO" id="GO:0016874">
    <property type="term" value="F:ligase activity"/>
    <property type="evidence" value="ECO:0007669"/>
    <property type="project" value="UniProtKB-KW"/>
</dbReference>
<reference evidence="3 4" key="1">
    <citation type="journal article" date="2020" name="ISME J.">
        <title>Parallel Reductive Genome Evolution in Desulfovibrio Ectosymbionts Independently Acquired by Trichonympha Protists in the Termite Gut.</title>
        <authorList>
            <person name="Takeuchi M."/>
            <person name="Kuwahara H."/>
            <person name="Murakami T."/>
            <person name="Takahashi K."/>
            <person name="Kajitani R."/>
            <person name="Toyoda A."/>
            <person name="Itoh T."/>
            <person name="Ohkuma M."/>
            <person name="Hongoh Y."/>
        </authorList>
    </citation>
    <scope>NUCLEOTIDE SEQUENCE [LARGE SCALE GENOMIC DNA]</scope>
    <source>
        <strain evidence="3">ZnDsv-02</strain>
    </source>
</reference>
<evidence type="ECO:0000259" key="1">
    <source>
        <dbReference type="Pfam" id="PF00501"/>
    </source>
</evidence>
<dbReference type="PANTHER" id="PTHR43845">
    <property type="entry name" value="BLR5969 PROTEIN"/>
    <property type="match status" value="1"/>
</dbReference>
<feature type="domain" description="AMP-dependent ligase C-terminal" evidence="2">
    <location>
        <begin position="337"/>
        <end position="410"/>
    </location>
</feature>
<dbReference type="PANTHER" id="PTHR43845:SF1">
    <property type="entry name" value="BLR5969 PROTEIN"/>
    <property type="match status" value="1"/>
</dbReference>